<dbReference type="CDD" id="cd04433">
    <property type="entry name" value="AFD_class_I"/>
    <property type="match status" value="1"/>
</dbReference>
<organism evidence="3 4">
    <name type="scientific">Triparma verrucosa</name>
    <dbReference type="NCBI Taxonomy" id="1606542"/>
    <lineage>
        <taxon>Eukaryota</taxon>
        <taxon>Sar</taxon>
        <taxon>Stramenopiles</taxon>
        <taxon>Ochrophyta</taxon>
        <taxon>Bolidophyceae</taxon>
        <taxon>Parmales</taxon>
        <taxon>Triparmaceae</taxon>
        <taxon>Triparma</taxon>
    </lineage>
</organism>
<dbReference type="Proteomes" id="UP001165160">
    <property type="component" value="Unassembled WGS sequence"/>
</dbReference>
<dbReference type="GO" id="GO:0006631">
    <property type="term" value="P:fatty acid metabolic process"/>
    <property type="evidence" value="ECO:0007669"/>
    <property type="project" value="TreeGrafter"/>
</dbReference>
<dbReference type="PROSITE" id="PS00455">
    <property type="entry name" value="AMP_BINDING"/>
    <property type="match status" value="1"/>
</dbReference>
<dbReference type="InterPro" id="IPR020845">
    <property type="entry name" value="AMP-binding_CS"/>
</dbReference>
<dbReference type="InterPro" id="IPR000873">
    <property type="entry name" value="AMP-dep_synth/lig_dom"/>
</dbReference>
<dbReference type="InterPro" id="IPR042099">
    <property type="entry name" value="ANL_N_sf"/>
</dbReference>
<proteinExistence type="predicted"/>
<dbReference type="InterPro" id="IPR045851">
    <property type="entry name" value="AMP-bd_C_sf"/>
</dbReference>
<dbReference type="AlphaFoldDB" id="A0A9W7BFS3"/>
<evidence type="ECO:0000259" key="2">
    <source>
        <dbReference type="Pfam" id="PF13193"/>
    </source>
</evidence>
<dbReference type="Gene3D" id="3.30.300.30">
    <property type="match status" value="1"/>
</dbReference>
<dbReference type="Gene3D" id="3.40.50.12780">
    <property type="entry name" value="N-terminal domain of ligase-like"/>
    <property type="match status" value="1"/>
</dbReference>
<protein>
    <submittedName>
        <fullName evidence="3">Uncharacterized protein</fullName>
    </submittedName>
</protein>
<keyword evidence="4" id="KW-1185">Reference proteome</keyword>
<evidence type="ECO:0000313" key="4">
    <source>
        <dbReference type="Proteomes" id="UP001165160"/>
    </source>
</evidence>
<name>A0A9W7BFS3_9STRA</name>
<dbReference type="EMBL" id="BRXX01000065">
    <property type="protein sequence ID" value="GMH86857.1"/>
    <property type="molecule type" value="Genomic_DNA"/>
</dbReference>
<comment type="caution">
    <text evidence="3">The sequence shown here is derived from an EMBL/GenBank/DDBJ whole genome shotgun (WGS) entry which is preliminary data.</text>
</comment>
<dbReference type="InterPro" id="IPR025110">
    <property type="entry name" value="AMP-bd_C"/>
</dbReference>
<dbReference type="Pfam" id="PF00501">
    <property type="entry name" value="AMP-binding"/>
    <property type="match status" value="1"/>
</dbReference>
<dbReference type="Pfam" id="PF13193">
    <property type="entry name" value="AMP-binding_C"/>
    <property type="match status" value="1"/>
</dbReference>
<dbReference type="PANTHER" id="PTHR43201">
    <property type="entry name" value="ACYL-COA SYNTHETASE"/>
    <property type="match status" value="1"/>
</dbReference>
<dbReference type="GO" id="GO:0031956">
    <property type="term" value="F:medium-chain fatty acid-CoA ligase activity"/>
    <property type="evidence" value="ECO:0007669"/>
    <property type="project" value="TreeGrafter"/>
</dbReference>
<dbReference type="PANTHER" id="PTHR43201:SF32">
    <property type="entry name" value="2-SUCCINYLBENZOATE--COA LIGASE, CHLOROPLASTIC_PEROXISOMAL"/>
    <property type="match status" value="1"/>
</dbReference>
<evidence type="ECO:0000259" key="1">
    <source>
        <dbReference type="Pfam" id="PF00501"/>
    </source>
</evidence>
<feature type="domain" description="AMP-binding enzyme C-terminal" evidence="2">
    <location>
        <begin position="400"/>
        <end position="484"/>
    </location>
</feature>
<feature type="domain" description="AMP-dependent synthetase/ligase" evidence="1">
    <location>
        <begin position="118"/>
        <end position="353"/>
    </location>
</feature>
<accession>A0A9W7BFS3</accession>
<gene>
    <name evidence="3" type="ORF">TrVE_jg1968</name>
</gene>
<dbReference type="SUPFAM" id="SSF56801">
    <property type="entry name" value="Acetyl-CoA synthetase-like"/>
    <property type="match status" value="1"/>
</dbReference>
<evidence type="ECO:0000313" key="3">
    <source>
        <dbReference type="EMBL" id="GMH86857.1"/>
    </source>
</evidence>
<sequence length="502" mass="54762">MASARQQNFVLLKPHATLEAAQFILQTIESHSSSTPLDRVSTVLLHGRWTVQEIKRTLATSSFPPPHLLYVEDEGRIPTLSAFVECSPLPTPPRPVTNAAAFLETLKGYAETIVNLPPSQTQKQPQLQAELSPPLFILFTSGTISASKGVRLSSKSVIYQAYAKTTPPVSYNANTNLLLSLPLYHVAGISTLLGVLMAKGAVTYPLPQSSLSINLKKYPSVNSIVTIPALLHSISSNLKYPNIDLVLTGGSHLTPGQFKKAKQNFANSKIVQTYACTECASSITFIELSDQTLSAPASGPSQHLGGKIVGRPFHRSLEINIFPTSRKSNPKTPLPLNTIGVIGTRGPHVMDGYVSFPDHNPLDFFMTNDLGYLDSNNNLYFCGRVSDVVRSGAETILSAEVENVISEKLQNFVSECAVFPYPDEKWGEVVAIVVVTRSAKGQIPNPSIISNRINEGWKAWGLARHKKPKRIFVAETLPKNSAGKIQKRKLASIYINNIKSKL</sequence>
<reference evidence="4" key="1">
    <citation type="journal article" date="2023" name="Commun. Biol.">
        <title>Genome analysis of Parmales, the sister group of diatoms, reveals the evolutionary specialization of diatoms from phago-mixotrophs to photoautotrophs.</title>
        <authorList>
            <person name="Ban H."/>
            <person name="Sato S."/>
            <person name="Yoshikawa S."/>
            <person name="Yamada K."/>
            <person name="Nakamura Y."/>
            <person name="Ichinomiya M."/>
            <person name="Sato N."/>
            <person name="Blanc-Mathieu R."/>
            <person name="Endo H."/>
            <person name="Kuwata A."/>
            <person name="Ogata H."/>
        </authorList>
    </citation>
    <scope>NUCLEOTIDE SEQUENCE [LARGE SCALE GENOMIC DNA]</scope>
    <source>
        <strain evidence="4">NIES 3699</strain>
    </source>
</reference>